<protein>
    <recommendedName>
        <fullName evidence="1">Retroviral polymerase SH3-like domain-containing protein</fullName>
    </recommendedName>
</protein>
<sequence>MCLACIQGKMRRQSFPKFASTRSEKILEIAHSDVSKLDLKAKECVLVGYPEGVKGYKLWDMKKKNFFTSRDVIFEENILPFKEERHLSQSEEEMLCFILRTNK</sequence>
<organism evidence="2 3">
    <name type="scientific">Araneus ventricosus</name>
    <name type="common">Orbweaver spider</name>
    <name type="synonym">Epeira ventricosa</name>
    <dbReference type="NCBI Taxonomy" id="182803"/>
    <lineage>
        <taxon>Eukaryota</taxon>
        <taxon>Metazoa</taxon>
        <taxon>Ecdysozoa</taxon>
        <taxon>Arthropoda</taxon>
        <taxon>Chelicerata</taxon>
        <taxon>Arachnida</taxon>
        <taxon>Araneae</taxon>
        <taxon>Araneomorphae</taxon>
        <taxon>Entelegynae</taxon>
        <taxon>Araneoidea</taxon>
        <taxon>Araneidae</taxon>
        <taxon>Araneus</taxon>
    </lineage>
</organism>
<keyword evidence="3" id="KW-1185">Reference proteome</keyword>
<reference evidence="2 3" key="1">
    <citation type="journal article" date="2019" name="Sci. Rep.">
        <title>Orb-weaving spider Araneus ventricosus genome elucidates the spidroin gene catalogue.</title>
        <authorList>
            <person name="Kono N."/>
            <person name="Nakamura H."/>
            <person name="Ohtoshi R."/>
            <person name="Moran D.A.P."/>
            <person name="Shinohara A."/>
            <person name="Yoshida Y."/>
            <person name="Fujiwara M."/>
            <person name="Mori M."/>
            <person name="Tomita M."/>
            <person name="Arakawa K."/>
        </authorList>
    </citation>
    <scope>NUCLEOTIDE SEQUENCE [LARGE SCALE GENOMIC DNA]</scope>
</reference>
<evidence type="ECO:0000259" key="1">
    <source>
        <dbReference type="Pfam" id="PF25597"/>
    </source>
</evidence>
<comment type="caution">
    <text evidence="2">The sequence shown here is derived from an EMBL/GenBank/DDBJ whole genome shotgun (WGS) entry which is preliminary data.</text>
</comment>
<dbReference type="AlphaFoldDB" id="A0A4Y2HIE8"/>
<feature type="domain" description="Retroviral polymerase SH3-like" evidence="1">
    <location>
        <begin position="34"/>
        <end position="84"/>
    </location>
</feature>
<proteinExistence type="predicted"/>
<accession>A0A4Y2HIE8</accession>
<name>A0A4Y2HIE8_ARAVE</name>
<dbReference type="EMBL" id="BGPR01001961">
    <property type="protein sequence ID" value="GBM65156.1"/>
    <property type="molecule type" value="Genomic_DNA"/>
</dbReference>
<evidence type="ECO:0000313" key="2">
    <source>
        <dbReference type="EMBL" id="GBM65156.1"/>
    </source>
</evidence>
<dbReference type="Pfam" id="PF25597">
    <property type="entry name" value="SH3_retrovirus"/>
    <property type="match status" value="1"/>
</dbReference>
<dbReference type="Proteomes" id="UP000499080">
    <property type="component" value="Unassembled WGS sequence"/>
</dbReference>
<evidence type="ECO:0000313" key="3">
    <source>
        <dbReference type="Proteomes" id="UP000499080"/>
    </source>
</evidence>
<dbReference type="InterPro" id="IPR057670">
    <property type="entry name" value="SH3_retrovirus"/>
</dbReference>
<dbReference type="OrthoDB" id="413361at2759"/>
<gene>
    <name evidence="2" type="ORF">AVEN_185793_1</name>
</gene>